<feature type="compositionally biased region" description="Low complexity" evidence="1">
    <location>
        <begin position="90"/>
        <end position="99"/>
    </location>
</feature>
<name>A0AAD8NEK7_9APIA</name>
<proteinExistence type="predicted"/>
<keyword evidence="3" id="KW-1185">Reference proteome</keyword>
<gene>
    <name evidence="2" type="ORF">POM88_004608</name>
</gene>
<reference evidence="2" key="1">
    <citation type="submission" date="2023-02" db="EMBL/GenBank/DDBJ databases">
        <title>Genome of toxic invasive species Heracleum sosnowskyi carries increased number of genes despite the absence of recent whole-genome duplications.</title>
        <authorList>
            <person name="Schelkunov M."/>
            <person name="Shtratnikova V."/>
            <person name="Makarenko M."/>
            <person name="Klepikova A."/>
            <person name="Omelchenko D."/>
            <person name="Novikova G."/>
            <person name="Obukhova E."/>
            <person name="Bogdanov V."/>
            <person name="Penin A."/>
            <person name="Logacheva M."/>
        </authorList>
    </citation>
    <scope>NUCLEOTIDE SEQUENCE</scope>
    <source>
        <strain evidence="2">Hsosn_3</strain>
        <tissue evidence="2">Leaf</tissue>
    </source>
</reference>
<comment type="caution">
    <text evidence="2">The sequence shown here is derived from an EMBL/GenBank/DDBJ whole genome shotgun (WGS) entry which is preliminary data.</text>
</comment>
<feature type="region of interest" description="Disordered" evidence="1">
    <location>
        <begin position="80"/>
        <end position="100"/>
    </location>
</feature>
<evidence type="ECO:0000256" key="1">
    <source>
        <dbReference type="SAM" id="MobiDB-lite"/>
    </source>
</evidence>
<dbReference type="Proteomes" id="UP001237642">
    <property type="component" value="Unassembled WGS sequence"/>
</dbReference>
<feature type="region of interest" description="Disordered" evidence="1">
    <location>
        <begin position="135"/>
        <end position="154"/>
    </location>
</feature>
<protein>
    <submittedName>
        <fullName evidence="2">Uncharacterized protein</fullName>
    </submittedName>
</protein>
<evidence type="ECO:0000313" key="2">
    <source>
        <dbReference type="EMBL" id="KAK1405003.1"/>
    </source>
</evidence>
<organism evidence="2 3">
    <name type="scientific">Heracleum sosnowskyi</name>
    <dbReference type="NCBI Taxonomy" id="360622"/>
    <lineage>
        <taxon>Eukaryota</taxon>
        <taxon>Viridiplantae</taxon>
        <taxon>Streptophyta</taxon>
        <taxon>Embryophyta</taxon>
        <taxon>Tracheophyta</taxon>
        <taxon>Spermatophyta</taxon>
        <taxon>Magnoliopsida</taxon>
        <taxon>eudicotyledons</taxon>
        <taxon>Gunneridae</taxon>
        <taxon>Pentapetalae</taxon>
        <taxon>asterids</taxon>
        <taxon>campanulids</taxon>
        <taxon>Apiales</taxon>
        <taxon>Apiaceae</taxon>
        <taxon>Apioideae</taxon>
        <taxon>apioid superclade</taxon>
        <taxon>Tordylieae</taxon>
        <taxon>Tordyliinae</taxon>
        <taxon>Heracleum</taxon>
    </lineage>
</organism>
<reference evidence="2" key="2">
    <citation type="submission" date="2023-05" db="EMBL/GenBank/DDBJ databases">
        <authorList>
            <person name="Schelkunov M.I."/>
        </authorList>
    </citation>
    <scope>NUCLEOTIDE SEQUENCE</scope>
    <source>
        <strain evidence="2">Hsosn_3</strain>
        <tissue evidence="2">Leaf</tissue>
    </source>
</reference>
<accession>A0AAD8NEK7</accession>
<dbReference type="EMBL" id="JAUIZM010000001">
    <property type="protein sequence ID" value="KAK1405003.1"/>
    <property type="molecule type" value="Genomic_DNA"/>
</dbReference>
<feature type="region of interest" description="Disordered" evidence="1">
    <location>
        <begin position="1"/>
        <end position="25"/>
    </location>
</feature>
<sequence length="181" mass="20740">MFRTKKVKKDSGLSSPKNLEHKPHVWNGRKSMSVSAASIIELIKPRYSFWESKKNKKERMPLPKVEESVMNKRDRNLKEWILSSPRTNNSGSSYSKQSSGRIHPAFDEIVEAATPKKILPRDAFCLEGSDLKSINDDDEEVEKNDSKMSPSAKKNRKVRFMLPQVVDIFVLDSADGYYFSN</sequence>
<evidence type="ECO:0000313" key="3">
    <source>
        <dbReference type="Proteomes" id="UP001237642"/>
    </source>
</evidence>
<dbReference type="AlphaFoldDB" id="A0AAD8NEK7"/>